<evidence type="ECO:0000256" key="5">
    <source>
        <dbReference type="ARBA" id="ARBA00022833"/>
    </source>
</evidence>
<dbReference type="NCBIfam" id="TIGR01224">
    <property type="entry name" value="hutI"/>
    <property type="match status" value="1"/>
</dbReference>
<evidence type="ECO:0000256" key="3">
    <source>
        <dbReference type="ARBA" id="ARBA00022801"/>
    </source>
</evidence>
<dbReference type="AlphaFoldDB" id="B3Q169"/>
<feature type="binding site" evidence="7">
    <location>
        <position position="128"/>
    </location>
    <ligand>
        <name>Zn(2+)</name>
        <dbReference type="ChEBI" id="CHEBI:29105"/>
    </ligand>
</feature>
<dbReference type="InterPro" id="IPR011059">
    <property type="entry name" value="Metal-dep_hydrolase_composite"/>
</dbReference>
<comment type="catalytic activity">
    <reaction evidence="7">
        <text>4-imidazolone-5-propanoate + H2O = N-formimidoyl-L-glutamate</text>
        <dbReference type="Rhea" id="RHEA:23660"/>
        <dbReference type="ChEBI" id="CHEBI:15377"/>
        <dbReference type="ChEBI" id="CHEBI:58928"/>
        <dbReference type="ChEBI" id="CHEBI:77893"/>
        <dbReference type="EC" id="3.5.2.7"/>
    </reaction>
</comment>
<dbReference type="GO" id="GO:0019556">
    <property type="term" value="P:L-histidine catabolic process to glutamate and formamide"/>
    <property type="evidence" value="ECO:0007669"/>
    <property type="project" value="UniProtKB-UniRule"/>
</dbReference>
<comment type="subcellular location">
    <subcellularLocation>
        <location evidence="7">Cytoplasm</location>
    </subcellularLocation>
</comment>
<keyword evidence="5 7" id="KW-0862">Zinc</keyword>
<evidence type="ECO:0000256" key="6">
    <source>
        <dbReference type="ARBA" id="ARBA00023004"/>
    </source>
</evidence>
<feature type="binding site" evidence="7">
    <location>
        <position position="371"/>
    </location>
    <ligand>
        <name>Fe(3+)</name>
        <dbReference type="ChEBI" id="CHEBI:29034"/>
    </ligand>
</feature>
<dbReference type="InterPro" id="IPR005920">
    <property type="entry name" value="HutI"/>
</dbReference>
<protein>
    <recommendedName>
        <fullName evidence="1 7">Imidazolonepropionase</fullName>
        <ecNumber evidence="1 7">3.5.2.7</ecNumber>
    </recommendedName>
    <alternativeName>
        <fullName evidence="7">Imidazolone-5-propionate hydrolase</fullName>
    </alternativeName>
</protein>
<comment type="similarity">
    <text evidence="7">Belongs to the metallo-dependent hydrolases superfamily. HutI family.</text>
</comment>
<dbReference type="GO" id="GO:0019557">
    <property type="term" value="P:L-histidine catabolic process to glutamate and formate"/>
    <property type="evidence" value="ECO:0007669"/>
    <property type="project" value="UniProtKB-UniPathway"/>
</dbReference>
<sequence>MAFSPLLPRPDLSFPEERAKFLLSPAYYVYTCFSIRKGAKLMTGNNFSEGTASADVRPVLWRNARLATLASGRAGLGIVEKGAVLIENGRIAFAGAESELPASAIERSEIVDLEGRWVTPGLVDCHTHIVHGGNRAREFEMRLEGATYEEIARAGGGIVSSVQATNALSVEELVATALPRLDTLLAEGVTTIEIKSGYGLNRSGEVKMLQSARLLGHIRPVRVATSYLGAHATPVDYKGRNGDYLDDVVLPGLDDMHNLGLADAVDGFCEGIAFSTAEIARVFDKAKALGLPVKLHAEQLSNLGGAKLAAAYGALSCDHLEYLDEQGVAAMAAAGTVAVLLPGAFYAIHEKQKPPVEALRRAGVPIAIATDCNPGTSPLTSMLLTMNMSATLFGLTVEECIAGATREGARALGLIGETGTLEAGKSADLAVWNMESLAELVYRIGFNPLHTRVFKGERNGR</sequence>
<comment type="cofactor">
    <cofactor evidence="7">
        <name>Zn(2+)</name>
        <dbReference type="ChEBI" id="CHEBI:29105"/>
    </cofactor>
    <cofactor evidence="7">
        <name>Fe(3+)</name>
        <dbReference type="ChEBI" id="CHEBI:29034"/>
    </cofactor>
    <text evidence="7">Binds 1 zinc or iron ion per subunit.</text>
</comment>
<evidence type="ECO:0000256" key="2">
    <source>
        <dbReference type="ARBA" id="ARBA00022723"/>
    </source>
</evidence>
<proteinExistence type="inferred from homology"/>
<keyword evidence="2 7" id="KW-0479">Metal-binding</keyword>
<dbReference type="HAMAP" id="MF_00372">
    <property type="entry name" value="HutI"/>
    <property type="match status" value="1"/>
</dbReference>
<feature type="binding site" evidence="7">
    <location>
        <position position="231"/>
    </location>
    <ligand>
        <name>4-imidazolone-5-propanoate</name>
        <dbReference type="ChEBI" id="CHEBI:77893"/>
    </ligand>
</feature>
<keyword evidence="3 7" id="KW-0378">Hydrolase</keyword>
<keyword evidence="7" id="KW-0963">Cytoplasm</keyword>
<dbReference type="PANTHER" id="PTHR42752">
    <property type="entry name" value="IMIDAZOLONEPROPIONASE"/>
    <property type="match status" value="1"/>
</dbReference>
<feature type="binding site" evidence="7">
    <location>
        <position position="128"/>
    </location>
    <ligand>
        <name>Fe(3+)</name>
        <dbReference type="ChEBI" id="CHEBI:29034"/>
    </ligand>
</feature>
<feature type="binding site" evidence="7">
    <location>
        <position position="135"/>
    </location>
    <ligand>
        <name>4-imidazolone-5-propanoate</name>
        <dbReference type="ChEBI" id="CHEBI:77893"/>
    </ligand>
</feature>
<dbReference type="GO" id="GO:0005506">
    <property type="term" value="F:iron ion binding"/>
    <property type="evidence" value="ECO:0007669"/>
    <property type="project" value="UniProtKB-UniRule"/>
</dbReference>
<dbReference type="Proteomes" id="UP000008817">
    <property type="component" value="Plasmid pA"/>
</dbReference>
<keyword evidence="9" id="KW-0614">Plasmid</keyword>
<dbReference type="SUPFAM" id="SSF51338">
    <property type="entry name" value="Composite domain of metallo-dependent hydrolases"/>
    <property type="match status" value="1"/>
</dbReference>
<evidence type="ECO:0000313" key="9">
    <source>
        <dbReference type="EMBL" id="ACE93425.1"/>
    </source>
</evidence>
<evidence type="ECO:0000256" key="4">
    <source>
        <dbReference type="ARBA" id="ARBA00022808"/>
    </source>
</evidence>
<evidence type="ECO:0000259" key="8">
    <source>
        <dbReference type="Pfam" id="PF01979"/>
    </source>
</evidence>
<dbReference type="InterPro" id="IPR006680">
    <property type="entry name" value="Amidohydro-rel"/>
</dbReference>
<feature type="binding site" evidence="7">
    <location>
        <position position="376"/>
    </location>
    <ligand>
        <name>4-imidazolone-5-propanoate</name>
        <dbReference type="ChEBI" id="CHEBI:77893"/>
    </ligand>
</feature>
<comment type="function">
    <text evidence="7">Catalyzes the hydrolytic cleavage of the carbon-nitrogen bond in imidazolone-5-propanoate to yield N-formimidoyl-L-glutamate. It is the third step in the universal histidine degradation pathway.</text>
</comment>
<dbReference type="CDD" id="cd01296">
    <property type="entry name" value="Imidazolone-5PH"/>
    <property type="match status" value="1"/>
</dbReference>
<name>B3Q169_RHIE6</name>
<feature type="binding site" evidence="7">
    <location>
        <position position="371"/>
    </location>
    <ligand>
        <name>Zn(2+)</name>
        <dbReference type="ChEBI" id="CHEBI:29105"/>
    </ligand>
</feature>
<dbReference type="EC" id="3.5.2.7" evidence="1 7"/>
<comment type="pathway">
    <text evidence="7">Amino-acid degradation; L-histidine degradation into L-glutamate; N-formimidoyl-L-glutamate from L-histidine: step 3/3.</text>
</comment>
<feature type="binding site" evidence="7">
    <location>
        <position position="373"/>
    </location>
    <ligand>
        <name>N-formimidoyl-L-glutamate</name>
        <dbReference type="ChEBI" id="CHEBI:58928"/>
    </ligand>
</feature>
<evidence type="ECO:0000313" key="10">
    <source>
        <dbReference type="Proteomes" id="UP000008817"/>
    </source>
</evidence>
<feature type="binding site" evidence="7">
    <location>
        <position position="198"/>
    </location>
    <ligand>
        <name>N-formimidoyl-L-glutamate</name>
        <dbReference type="ChEBI" id="CHEBI:58928"/>
    </ligand>
</feature>
<feature type="domain" description="Amidohydrolase-related" evidence="8">
    <location>
        <begin position="117"/>
        <end position="441"/>
    </location>
</feature>
<evidence type="ECO:0000256" key="7">
    <source>
        <dbReference type="HAMAP-Rule" id="MF_00372"/>
    </source>
</evidence>
<feature type="binding site" evidence="7">
    <location>
        <position position="296"/>
    </location>
    <ligand>
        <name>Zn(2+)</name>
        <dbReference type="ChEBI" id="CHEBI:29105"/>
    </ligand>
</feature>
<dbReference type="InterPro" id="IPR032466">
    <property type="entry name" value="Metal_Hydrolase"/>
</dbReference>
<dbReference type="SUPFAM" id="SSF51556">
    <property type="entry name" value="Metallo-dependent hydrolases"/>
    <property type="match status" value="1"/>
</dbReference>
<dbReference type="Pfam" id="PF01979">
    <property type="entry name" value="Amidohydro_1"/>
    <property type="match status" value="1"/>
</dbReference>
<dbReference type="EMBL" id="CP001075">
    <property type="protein sequence ID" value="ACE93425.1"/>
    <property type="molecule type" value="Genomic_DNA"/>
</dbReference>
<keyword evidence="6 7" id="KW-0408">Iron</keyword>
<evidence type="ECO:0000256" key="1">
    <source>
        <dbReference type="ARBA" id="ARBA00012864"/>
    </source>
</evidence>
<accession>B3Q169</accession>
<dbReference type="GO" id="GO:0050480">
    <property type="term" value="F:imidazolonepropionase activity"/>
    <property type="evidence" value="ECO:0007669"/>
    <property type="project" value="UniProtKB-UniRule"/>
</dbReference>
<dbReference type="KEGG" id="rec:RHECIAT_PA0000079"/>
<dbReference type="UniPathway" id="UPA00379">
    <property type="reaction ID" value="UER00551"/>
</dbReference>
<feature type="binding site" evidence="7">
    <location>
        <position position="126"/>
    </location>
    <ligand>
        <name>Fe(3+)</name>
        <dbReference type="ChEBI" id="CHEBI:29034"/>
    </ligand>
</feature>
<keyword evidence="4 7" id="KW-0369">Histidine metabolism</keyword>
<feature type="binding site" evidence="7">
    <location>
        <position position="296"/>
    </location>
    <ligand>
        <name>Fe(3+)</name>
        <dbReference type="ChEBI" id="CHEBI:29034"/>
    </ligand>
</feature>
<feature type="binding site" evidence="7">
    <location>
        <position position="198"/>
    </location>
    <ligand>
        <name>4-imidazolone-5-propanoate</name>
        <dbReference type="ChEBI" id="CHEBI:77893"/>
    </ligand>
</feature>
<reference evidence="9 10" key="1">
    <citation type="submission" date="2008-04" db="EMBL/GenBank/DDBJ databases">
        <title>Genome diversity and DNA divergence of Rhizobium etli.</title>
        <authorList>
            <person name="Gonzalez V."/>
            <person name="Acosta J.L."/>
            <person name="Santamaria R.I."/>
            <person name="Bustos P."/>
            <person name="Hernandez-Gonzalez I.L."/>
            <person name="Fernandez J.L."/>
            <person name="Diaz R."/>
            <person name="Flores M."/>
            <person name="Mora J."/>
            <person name="Palacios R."/>
            <person name="Davila G."/>
        </authorList>
    </citation>
    <scope>NUCLEOTIDE SEQUENCE [LARGE SCALE GENOMIC DNA]</scope>
    <source>
        <strain evidence="9 10">CIAT 652</strain>
        <plasmid evidence="10">Plasmid pA</plasmid>
    </source>
</reference>
<dbReference type="Gene3D" id="2.30.40.10">
    <property type="entry name" value="Urease, subunit C, domain 1"/>
    <property type="match status" value="1"/>
</dbReference>
<dbReference type="GO" id="GO:0005737">
    <property type="term" value="C:cytoplasm"/>
    <property type="evidence" value="ECO:0007669"/>
    <property type="project" value="UniProtKB-SubCell"/>
</dbReference>
<gene>
    <name evidence="7 9" type="primary">hutI</name>
    <name evidence="9" type="ordered locus">RHECIAT_PA0000079</name>
</gene>
<feature type="binding site" evidence="7">
    <location>
        <position position="126"/>
    </location>
    <ligand>
        <name>Zn(2+)</name>
        <dbReference type="ChEBI" id="CHEBI:29105"/>
    </ligand>
</feature>
<feature type="binding site" evidence="7">
    <location>
        <position position="299"/>
    </location>
    <ligand>
        <name>4-imidazolone-5-propanoate</name>
        <dbReference type="ChEBI" id="CHEBI:77893"/>
    </ligand>
</feature>
<dbReference type="PANTHER" id="PTHR42752:SF1">
    <property type="entry name" value="IMIDAZOLONEPROPIONASE-RELATED"/>
    <property type="match status" value="1"/>
</dbReference>
<feature type="binding site" evidence="7">
    <location>
        <position position="375"/>
    </location>
    <ligand>
        <name>N-formimidoyl-L-glutamate</name>
        <dbReference type="ChEBI" id="CHEBI:58928"/>
    </ligand>
</feature>
<geneLocation type="plasmid" evidence="9 10">
    <name>pA</name>
</geneLocation>
<dbReference type="GO" id="GO:0008270">
    <property type="term" value="F:zinc ion binding"/>
    <property type="evidence" value="ECO:0007669"/>
    <property type="project" value="UniProtKB-UniRule"/>
</dbReference>
<organism evidence="9 10">
    <name type="scientific">Rhizobium etli (strain CIAT 652)</name>
    <dbReference type="NCBI Taxonomy" id="491916"/>
    <lineage>
        <taxon>Bacteria</taxon>
        <taxon>Pseudomonadati</taxon>
        <taxon>Pseudomonadota</taxon>
        <taxon>Alphaproteobacteria</taxon>
        <taxon>Hyphomicrobiales</taxon>
        <taxon>Rhizobiaceae</taxon>
        <taxon>Rhizobium/Agrobacterium group</taxon>
        <taxon>Rhizobium</taxon>
    </lineage>
</organism>
<dbReference type="HOGENOM" id="CLU_041647_0_1_5"/>
<dbReference type="Gene3D" id="3.20.20.140">
    <property type="entry name" value="Metal-dependent hydrolases"/>
    <property type="match status" value="1"/>
</dbReference>
<dbReference type="FunFam" id="3.20.20.140:FF:000007">
    <property type="entry name" value="Imidazolonepropionase"/>
    <property type="match status" value="1"/>
</dbReference>